<name>A0A9D1NAK7_9FIRM</name>
<evidence type="ECO:0000256" key="10">
    <source>
        <dbReference type="ARBA" id="ARBA00022679"/>
    </source>
</evidence>
<feature type="transmembrane region" description="Helical" evidence="19">
    <location>
        <begin position="84"/>
        <end position="104"/>
    </location>
</feature>
<feature type="transmembrane region" description="Helical" evidence="19">
    <location>
        <begin position="30"/>
        <end position="49"/>
    </location>
</feature>
<keyword evidence="17" id="KW-1208">Phospholipid metabolism</keyword>
<dbReference type="PANTHER" id="PTHR46382:SF1">
    <property type="entry name" value="PHOSPHATIDATE CYTIDYLYLTRANSFERASE"/>
    <property type="match status" value="1"/>
</dbReference>
<comment type="caution">
    <text evidence="20">The sequence shown here is derived from an EMBL/GenBank/DDBJ whole genome shotgun (WGS) entry which is preliminary data.</text>
</comment>
<dbReference type="EMBL" id="DVOE01000095">
    <property type="protein sequence ID" value="HIU99474.1"/>
    <property type="molecule type" value="Genomic_DNA"/>
</dbReference>
<evidence type="ECO:0000256" key="11">
    <source>
        <dbReference type="ARBA" id="ARBA00022692"/>
    </source>
</evidence>
<dbReference type="PROSITE" id="PS01315">
    <property type="entry name" value="CDS"/>
    <property type="match status" value="1"/>
</dbReference>
<feature type="transmembrane region" description="Helical" evidence="19">
    <location>
        <begin position="142"/>
        <end position="164"/>
    </location>
</feature>
<evidence type="ECO:0000256" key="4">
    <source>
        <dbReference type="ARBA" id="ARBA00005189"/>
    </source>
</evidence>
<evidence type="ECO:0000256" key="5">
    <source>
        <dbReference type="ARBA" id="ARBA00010185"/>
    </source>
</evidence>
<evidence type="ECO:0000256" key="9">
    <source>
        <dbReference type="ARBA" id="ARBA00022516"/>
    </source>
</evidence>
<evidence type="ECO:0000313" key="20">
    <source>
        <dbReference type="EMBL" id="HIU99474.1"/>
    </source>
</evidence>
<dbReference type="AlphaFoldDB" id="A0A9D1NAK7"/>
<keyword evidence="13 19" id="KW-1133">Transmembrane helix</keyword>
<keyword evidence="14" id="KW-0443">Lipid metabolism</keyword>
<evidence type="ECO:0000256" key="1">
    <source>
        <dbReference type="ARBA" id="ARBA00001698"/>
    </source>
</evidence>
<evidence type="ECO:0000256" key="12">
    <source>
        <dbReference type="ARBA" id="ARBA00022695"/>
    </source>
</evidence>
<evidence type="ECO:0000256" key="3">
    <source>
        <dbReference type="ARBA" id="ARBA00005119"/>
    </source>
</evidence>
<gene>
    <name evidence="20" type="ORF">IAC73_06495</name>
</gene>
<evidence type="ECO:0000256" key="2">
    <source>
        <dbReference type="ARBA" id="ARBA00004651"/>
    </source>
</evidence>
<comment type="pathway">
    <text evidence="4">Lipid metabolism.</text>
</comment>
<feature type="transmembrane region" description="Helical" evidence="19">
    <location>
        <begin position="185"/>
        <end position="210"/>
    </location>
</feature>
<comment type="catalytic activity">
    <reaction evidence="1 18">
        <text>a 1,2-diacyl-sn-glycero-3-phosphate + CTP + H(+) = a CDP-1,2-diacyl-sn-glycerol + diphosphate</text>
        <dbReference type="Rhea" id="RHEA:16229"/>
        <dbReference type="ChEBI" id="CHEBI:15378"/>
        <dbReference type="ChEBI" id="CHEBI:33019"/>
        <dbReference type="ChEBI" id="CHEBI:37563"/>
        <dbReference type="ChEBI" id="CHEBI:58332"/>
        <dbReference type="ChEBI" id="CHEBI:58608"/>
        <dbReference type="EC" id="2.7.7.41"/>
    </reaction>
</comment>
<protein>
    <recommendedName>
        <fullName evidence="7 18">Phosphatidate cytidylyltransferase</fullName>
        <ecNumber evidence="6 18">2.7.7.41</ecNumber>
    </recommendedName>
</protein>
<evidence type="ECO:0000256" key="6">
    <source>
        <dbReference type="ARBA" id="ARBA00012487"/>
    </source>
</evidence>
<keyword evidence="9" id="KW-0444">Lipid biosynthesis</keyword>
<evidence type="ECO:0000256" key="19">
    <source>
        <dbReference type="SAM" id="Phobius"/>
    </source>
</evidence>
<organism evidence="20 21">
    <name type="scientific">Candidatus Limadaptatus stercoripullorum</name>
    <dbReference type="NCBI Taxonomy" id="2840846"/>
    <lineage>
        <taxon>Bacteria</taxon>
        <taxon>Bacillati</taxon>
        <taxon>Bacillota</taxon>
        <taxon>Clostridia</taxon>
        <taxon>Eubacteriales</taxon>
        <taxon>Candidatus Limadaptatus</taxon>
    </lineage>
</organism>
<keyword evidence="16" id="KW-0594">Phospholipid biosynthesis</keyword>
<accession>A0A9D1NAK7</accession>
<comment type="subcellular location">
    <subcellularLocation>
        <location evidence="2">Cell membrane</location>
        <topology evidence="2">Multi-pass membrane protein</topology>
    </subcellularLocation>
</comment>
<dbReference type="GO" id="GO:0005886">
    <property type="term" value="C:plasma membrane"/>
    <property type="evidence" value="ECO:0007669"/>
    <property type="project" value="UniProtKB-SubCell"/>
</dbReference>
<keyword evidence="8" id="KW-1003">Cell membrane</keyword>
<proteinExistence type="inferred from homology"/>
<evidence type="ECO:0000256" key="15">
    <source>
        <dbReference type="ARBA" id="ARBA00023136"/>
    </source>
</evidence>
<dbReference type="Pfam" id="PF01148">
    <property type="entry name" value="CTP_transf_1"/>
    <property type="match status" value="1"/>
</dbReference>
<comment type="similarity">
    <text evidence="5 18">Belongs to the CDS family.</text>
</comment>
<evidence type="ECO:0000256" key="14">
    <source>
        <dbReference type="ARBA" id="ARBA00023098"/>
    </source>
</evidence>
<reference evidence="20" key="1">
    <citation type="submission" date="2020-10" db="EMBL/GenBank/DDBJ databases">
        <authorList>
            <person name="Gilroy R."/>
        </authorList>
    </citation>
    <scope>NUCLEOTIDE SEQUENCE</scope>
    <source>
        <strain evidence="20">10406</strain>
    </source>
</reference>
<feature type="transmembrane region" description="Helical" evidence="19">
    <location>
        <begin position="116"/>
        <end position="136"/>
    </location>
</feature>
<dbReference type="GO" id="GO:0004605">
    <property type="term" value="F:phosphatidate cytidylyltransferase activity"/>
    <property type="evidence" value="ECO:0007669"/>
    <property type="project" value="UniProtKB-EC"/>
</dbReference>
<dbReference type="EC" id="2.7.7.41" evidence="6 18"/>
<reference evidence="20" key="2">
    <citation type="journal article" date="2021" name="PeerJ">
        <title>Extensive microbial diversity within the chicken gut microbiome revealed by metagenomics and culture.</title>
        <authorList>
            <person name="Gilroy R."/>
            <person name="Ravi A."/>
            <person name="Getino M."/>
            <person name="Pursley I."/>
            <person name="Horton D.L."/>
            <person name="Alikhan N.F."/>
            <person name="Baker D."/>
            <person name="Gharbi K."/>
            <person name="Hall N."/>
            <person name="Watson M."/>
            <person name="Adriaenssens E.M."/>
            <person name="Foster-Nyarko E."/>
            <person name="Jarju S."/>
            <person name="Secka A."/>
            <person name="Antonio M."/>
            <person name="Oren A."/>
            <person name="Chaudhuri R.R."/>
            <person name="La Ragione R."/>
            <person name="Hildebrand F."/>
            <person name="Pallen M.J."/>
        </authorList>
    </citation>
    <scope>NUCLEOTIDE SEQUENCE</scope>
    <source>
        <strain evidence="20">10406</strain>
    </source>
</reference>
<keyword evidence="15 19" id="KW-0472">Membrane</keyword>
<evidence type="ECO:0000256" key="17">
    <source>
        <dbReference type="ARBA" id="ARBA00023264"/>
    </source>
</evidence>
<evidence type="ECO:0000256" key="16">
    <source>
        <dbReference type="ARBA" id="ARBA00023209"/>
    </source>
</evidence>
<keyword evidence="12 18" id="KW-0548">Nucleotidyltransferase</keyword>
<feature type="transmembrane region" description="Helical" evidence="19">
    <location>
        <begin position="230"/>
        <end position="251"/>
    </location>
</feature>
<keyword evidence="11 18" id="KW-0812">Transmembrane</keyword>
<dbReference type="PANTHER" id="PTHR46382">
    <property type="entry name" value="PHOSPHATIDATE CYTIDYLYLTRANSFERASE"/>
    <property type="match status" value="1"/>
</dbReference>
<evidence type="ECO:0000256" key="7">
    <source>
        <dbReference type="ARBA" id="ARBA00019373"/>
    </source>
</evidence>
<dbReference type="Proteomes" id="UP000886857">
    <property type="component" value="Unassembled WGS sequence"/>
</dbReference>
<evidence type="ECO:0000256" key="13">
    <source>
        <dbReference type="ARBA" id="ARBA00022989"/>
    </source>
</evidence>
<evidence type="ECO:0000256" key="18">
    <source>
        <dbReference type="RuleBase" id="RU003938"/>
    </source>
</evidence>
<dbReference type="InterPro" id="IPR000374">
    <property type="entry name" value="PC_trans"/>
</dbReference>
<keyword evidence="10 18" id="KW-0808">Transferase</keyword>
<comment type="pathway">
    <text evidence="3 18">Phospholipid metabolism; CDP-diacylglycerol biosynthesis; CDP-diacylglycerol from sn-glycerol 3-phosphate: step 3/3.</text>
</comment>
<evidence type="ECO:0000256" key="8">
    <source>
        <dbReference type="ARBA" id="ARBA00022475"/>
    </source>
</evidence>
<sequence>MLKRTVTAILLIALLAGVLAASYFVDRAFIDLFVLLLLTLAVREMYFCLQSAGYRVMRSPLAVFLIATYPATRLLEEFVGGYAGYLGIAAGLAVSALVALFVFTFADPERMQVKDLFVTLFVLVYPGFFISLAWMLTARYVAVYSILFAVFLPVGADTFAYWFGSMIGGKKLCPTISPKKTVAGFVGGIVGGMVVATVFFLVFEFAAALPAAPADGLVYVPFTDAHWKSALIYLAIGLVGALAGQLGDLAASRIKRALGVKDFGRIFPGHGGVMDRFDSIMAGITVLTVAFTAIYA</sequence>
<evidence type="ECO:0000313" key="21">
    <source>
        <dbReference type="Proteomes" id="UP000886857"/>
    </source>
</evidence>
<dbReference type="GO" id="GO:0016024">
    <property type="term" value="P:CDP-diacylglycerol biosynthetic process"/>
    <property type="evidence" value="ECO:0007669"/>
    <property type="project" value="TreeGrafter"/>
</dbReference>